<protein>
    <recommendedName>
        <fullName evidence="5">FecR protein domain-containing protein</fullName>
    </recommendedName>
</protein>
<sequence length="333" mass="35414">MAAPPSRKRQVPFLVGLVLILAALPVGWFVFLRETPAPLPPPAPKRTVTAPVAQKKAVELVLSHFEGNVDVRHGEGAWESARKDMPLRPTDVVRTGPGAWAVLLNGESVELRMESDSEISVEELSDQLSSMLLANGMATATVRGRPNVRHTFVLKAKNGKDNAAEASTTQGTFTMSNNGKGTVSVGTREGDVKLANNEGKYVIVRAGQRSIVRPGQVPTEPVPIPSTVFLKMEWPAGKTQRKPEVAVVGQADPDSRVMVDGVSVPTDKDGRFTVNVALKKGSNTVQVSAVDVGGARQDAQRELVLVTPPAPKKPGTLEVETGVFRESAGGTSP</sequence>
<dbReference type="Proteomes" id="UP000563426">
    <property type="component" value="Unassembled WGS sequence"/>
</dbReference>
<keyword evidence="2" id="KW-1133">Transmembrane helix</keyword>
<dbReference type="AlphaFoldDB" id="A0A7Y4NRL3"/>
<dbReference type="PANTHER" id="PTHR38731">
    <property type="entry name" value="LIPL45-RELATED LIPOPROTEIN-RELATED"/>
    <property type="match status" value="1"/>
</dbReference>
<proteinExistence type="predicted"/>
<dbReference type="EMBL" id="JABFJV010000048">
    <property type="protein sequence ID" value="NOK33801.1"/>
    <property type="molecule type" value="Genomic_DNA"/>
</dbReference>
<organism evidence="3 4">
    <name type="scientific">Corallococcus exercitus</name>
    <dbReference type="NCBI Taxonomy" id="2316736"/>
    <lineage>
        <taxon>Bacteria</taxon>
        <taxon>Pseudomonadati</taxon>
        <taxon>Myxococcota</taxon>
        <taxon>Myxococcia</taxon>
        <taxon>Myxococcales</taxon>
        <taxon>Cystobacterineae</taxon>
        <taxon>Myxococcaceae</taxon>
        <taxon>Corallococcus</taxon>
    </lineage>
</organism>
<reference evidence="3 4" key="1">
    <citation type="submission" date="2020-05" db="EMBL/GenBank/DDBJ databases">
        <authorList>
            <person name="Whitworth D."/>
        </authorList>
    </citation>
    <scope>NUCLEOTIDE SEQUENCE [LARGE SCALE GENOMIC DNA]</scope>
    <source>
        <strain evidence="3 4">AB043B</strain>
    </source>
</reference>
<evidence type="ECO:0000256" key="2">
    <source>
        <dbReference type="SAM" id="Phobius"/>
    </source>
</evidence>
<keyword evidence="2" id="KW-0812">Transmembrane</keyword>
<feature type="region of interest" description="Disordered" evidence="1">
    <location>
        <begin position="308"/>
        <end position="333"/>
    </location>
</feature>
<name>A0A7Y4NRL3_9BACT</name>
<keyword evidence="4" id="KW-1185">Reference proteome</keyword>
<evidence type="ECO:0000256" key="1">
    <source>
        <dbReference type="SAM" id="MobiDB-lite"/>
    </source>
</evidence>
<evidence type="ECO:0000313" key="3">
    <source>
        <dbReference type="EMBL" id="NOK33801.1"/>
    </source>
</evidence>
<evidence type="ECO:0000313" key="4">
    <source>
        <dbReference type="Proteomes" id="UP000563426"/>
    </source>
</evidence>
<accession>A0A7Y4NRL3</accession>
<comment type="caution">
    <text evidence="3">The sequence shown here is derived from an EMBL/GenBank/DDBJ whole genome shotgun (WGS) entry which is preliminary data.</text>
</comment>
<dbReference type="InterPro" id="IPR013783">
    <property type="entry name" value="Ig-like_fold"/>
</dbReference>
<evidence type="ECO:0008006" key="5">
    <source>
        <dbReference type="Google" id="ProtNLM"/>
    </source>
</evidence>
<keyword evidence="2" id="KW-0472">Membrane</keyword>
<feature type="transmembrane region" description="Helical" evidence="2">
    <location>
        <begin position="12"/>
        <end position="31"/>
    </location>
</feature>
<dbReference type="Gene3D" id="2.60.40.10">
    <property type="entry name" value="Immunoglobulins"/>
    <property type="match status" value="1"/>
</dbReference>
<gene>
    <name evidence="3" type="ORF">HMI49_11385</name>
</gene>
<dbReference type="RefSeq" id="WP_171434609.1">
    <property type="nucleotide sequence ID" value="NZ_JABFJV010000048.1"/>
</dbReference>